<name>A0A6J7QTJ2_9ZZZZ</name>
<dbReference type="PROSITE" id="PS51257">
    <property type="entry name" value="PROKAR_LIPOPROTEIN"/>
    <property type="match status" value="1"/>
</dbReference>
<dbReference type="AlphaFoldDB" id="A0A6J7QTJ2"/>
<reference evidence="2" key="1">
    <citation type="submission" date="2020-05" db="EMBL/GenBank/DDBJ databases">
        <authorList>
            <person name="Chiriac C."/>
            <person name="Salcher M."/>
            <person name="Ghai R."/>
            <person name="Kavagutti S V."/>
        </authorList>
    </citation>
    <scope>NUCLEOTIDE SEQUENCE</scope>
</reference>
<gene>
    <name evidence="1" type="ORF">UFOPK3957_01164</name>
    <name evidence="2" type="ORF">UFOPK4061_01208</name>
</gene>
<protein>
    <submittedName>
        <fullName evidence="2">Unannotated protein</fullName>
    </submittedName>
</protein>
<organism evidence="2">
    <name type="scientific">freshwater metagenome</name>
    <dbReference type="NCBI Taxonomy" id="449393"/>
    <lineage>
        <taxon>unclassified sequences</taxon>
        <taxon>metagenomes</taxon>
        <taxon>ecological metagenomes</taxon>
    </lineage>
</organism>
<proteinExistence type="predicted"/>
<dbReference type="EMBL" id="CAFBPD010000218">
    <property type="protein sequence ID" value="CAB5017712.1"/>
    <property type="molecule type" value="Genomic_DNA"/>
</dbReference>
<dbReference type="EMBL" id="CAFBOM010000198">
    <property type="protein sequence ID" value="CAB4993946.1"/>
    <property type="molecule type" value="Genomic_DNA"/>
</dbReference>
<evidence type="ECO:0000313" key="2">
    <source>
        <dbReference type="EMBL" id="CAB5017712.1"/>
    </source>
</evidence>
<evidence type="ECO:0000313" key="1">
    <source>
        <dbReference type="EMBL" id="CAB4993946.1"/>
    </source>
</evidence>
<sequence length="200" mass="21327">MLRRSAAAVFSVVLVSCALASPSEAAQPNRVVPSNGKWAGLSEVTSCDTITSSEITDTSGPDDLVCALPVSGTTEAVDFRIASRRITSLAFDVIIQCHASDADHWSATTMRFTSSSGWGYTVLGGARTTAIPASGLLRMQFPVEETFEYPAGTVRATFDFRGQGAKVALFYEGTYSEPGFSNRCVSQSNTPSVIPVRKRI</sequence>
<accession>A0A6J7QTJ2</accession>